<protein>
    <submittedName>
        <fullName evidence="1">Heterokaryon incompatibility protein</fullName>
    </submittedName>
</protein>
<evidence type="ECO:0000313" key="2">
    <source>
        <dbReference type="Proteomes" id="UP000805649"/>
    </source>
</evidence>
<dbReference type="Proteomes" id="UP000805649">
    <property type="component" value="Unassembled WGS sequence"/>
</dbReference>
<gene>
    <name evidence="1" type="ORF">CTRU02_215261</name>
</gene>
<accession>A0ACC3YDA6</accession>
<evidence type="ECO:0000313" key="1">
    <source>
        <dbReference type="EMBL" id="KAL0929831.1"/>
    </source>
</evidence>
<name>A0ACC3YDA6_COLTU</name>
<reference evidence="1 2" key="1">
    <citation type="journal article" date="2020" name="Phytopathology">
        <title>Genome Sequence Resources of Colletotrichum truncatum, C. plurivorum, C. musicola, and C. sojae: Four Species Pathogenic to Soybean (Glycine max).</title>
        <authorList>
            <person name="Rogerio F."/>
            <person name="Boufleur T.R."/>
            <person name="Ciampi-Guillardi M."/>
            <person name="Sukno S.A."/>
            <person name="Thon M.R."/>
            <person name="Massola Junior N.S."/>
            <person name="Baroncelli R."/>
        </authorList>
    </citation>
    <scope>NUCLEOTIDE SEQUENCE [LARGE SCALE GENOMIC DNA]</scope>
    <source>
        <strain evidence="1 2">CMES1059</strain>
    </source>
</reference>
<comment type="caution">
    <text evidence="1">The sequence shown here is derived from an EMBL/GenBank/DDBJ whole genome shotgun (WGS) entry which is preliminary data.</text>
</comment>
<proteinExistence type="predicted"/>
<sequence length="622" mass="70518">MEYQTLRHSPREIRLIRIFPDDNPCNPIQCELEHTSLSAPGAYVALSYCWGSTKDITHIAVSQSRFPVTRNLAHALQLLRLKGFHRVWADAICINQSDLDERAQQVSCMCAIYQHATITVAWIGNPNTNRDLVLSKRSCELINLLNKKRDSLVSAPPNCNQKPAYNQKLLQALRLLDSDDWNILIELFKQDYWSRVWIIQEVSVSANVQFVWGSQSFWLKELRCAMSVCQNYRADIPGADKVASTEGFRHVEMLFGFRQSTSNTPKSLIQALIDCQRAVSTRRRDRLYALTHLTTDGTKLIPNPDYEITIDQLYEETTFRMISASSGLDSIVFTVRSGDNWIPQWDNPSTWSNLRASEYLSGRCNFVSERSRRNHGSGTVISQWKATKDSKPYATKIRHVLEVRGKKVGRIANCSATASEACQAGTPGLLQHSTVKDNDWVPSRKTLIALCWILYDLLPNNAYIKAKKVSVADVHCLLASKSRRQEVQRNESELFRWLTCRRNLSFKIDNVPLINWLSGTNMLSQINPRRHDASALAKRIADIVRLEMRLITTDEGDIGWATDSCKPGDDLYLLLGCSVPVVLRPIQGGQYQLLGDSIIHGLMKGQGMVGESPLQWQRVLLK</sequence>
<organism evidence="1 2">
    <name type="scientific">Colletotrichum truncatum</name>
    <name type="common">Anthracnose fungus</name>
    <name type="synonym">Colletotrichum capsici</name>
    <dbReference type="NCBI Taxonomy" id="5467"/>
    <lineage>
        <taxon>Eukaryota</taxon>
        <taxon>Fungi</taxon>
        <taxon>Dikarya</taxon>
        <taxon>Ascomycota</taxon>
        <taxon>Pezizomycotina</taxon>
        <taxon>Sordariomycetes</taxon>
        <taxon>Hypocreomycetidae</taxon>
        <taxon>Glomerellales</taxon>
        <taxon>Glomerellaceae</taxon>
        <taxon>Colletotrichum</taxon>
        <taxon>Colletotrichum truncatum species complex</taxon>
    </lineage>
</organism>
<dbReference type="EMBL" id="VUJX02000014">
    <property type="protein sequence ID" value="KAL0929831.1"/>
    <property type="molecule type" value="Genomic_DNA"/>
</dbReference>
<keyword evidence="2" id="KW-1185">Reference proteome</keyword>